<dbReference type="SUPFAM" id="SSF49265">
    <property type="entry name" value="Fibronectin type III"/>
    <property type="match status" value="1"/>
</dbReference>
<dbReference type="PROSITE" id="PS50055">
    <property type="entry name" value="TYR_PHOSPHATASE_PTP"/>
    <property type="match status" value="2"/>
</dbReference>
<dbReference type="EMBL" id="CASHTH010002241">
    <property type="protein sequence ID" value="CAI8026839.1"/>
    <property type="molecule type" value="Genomic_DNA"/>
</dbReference>
<evidence type="ECO:0000256" key="1">
    <source>
        <dbReference type="ARBA" id="ARBA00022737"/>
    </source>
</evidence>
<keyword evidence="2" id="KW-0378">Hydrolase</keyword>
<protein>
    <submittedName>
        <fullName evidence="7">Receptor-type tyrosine-protein phosphatase delta</fullName>
    </submittedName>
</protein>
<keyword evidence="1" id="KW-0677">Repeat</keyword>
<dbReference type="PRINTS" id="PR00700">
    <property type="entry name" value="PRTYPHPHTASE"/>
</dbReference>
<dbReference type="InterPro" id="IPR050713">
    <property type="entry name" value="RTP_Phos/Ushers"/>
</dbReference>
<dbReference type="SUPFAM" id="SSF52799">
    <property type="entry name" value="(Phosphotyrosine protein) phosphatases II"/>
    <property type="match status" value="2"/>
</dbReference>
<feature type="domain" description="Tyrosine-protein phosphatase" evidence="4">
    <location>
        <begin position="367"/>
        <end position="518"/>
    </location>
</feature>
<evidence type="ECO:0000259" key="5">
    <source>
        <dbReference type="PROSITE" id="PS50835"/>
    </source>
</evidence>
<sequence length="601" mass="64392">MVTPAPSPPSNVGVSQNGLNSLLVTWTPSEGPNVTGYTIYYQQIDGKQNDSVTAKNTDTINITELIAGANFSIGVLANSNTLPSTVTYRPTANIAPAIISLKSTPPSPIMAGDTLTLTCSIFLPPGVNGSPVFNWEGPGETPTSANPTSSGRVINSDLVIAASQSGLYKCIAILGGAISTNITVTVVDEVIFISTVKSGSNETVATTKPVAPSAGPSSVSVVGVTSSTITVVWGSVLCIHQNGDITGYSVQYGVMGSGNKETVETDETESTLLSLTPETDYEISVAAVNTEGIGVSTNTSAKTSAVLLIVLVQKSDPEHERTVTHMLYTAWPDHGVPRNAMSLISFIHRVRKEHPASLTTPLLVHCSAGGYKQRKAYIATQGPMEGTVADLWRMIWEHNCSCIVMLCQTQEKGQVSSHCFWPEGEKEEAVYGKLRVGVKRVSHHGDIIERKLEVEDTEGRGGVQKTVSLMQLSSWPPGELPHPTAILSLVDLLTKAQRGSPGRHTVVMCRRLQRVRGAVIKQAADDKEDDPTQRDQSLVNIHEDKFFRDEIDDFHDAKERLLLEGDSGSSEDDGLSADEEEVLGLSEEEEDEEESEGGGRV</sequence>
<feature type="domain" description="Tyrosine-protein phosphatase" evidence="4">
    <location>
        <begin position="192"/>
        <end position="366"/>
    </location>
</feature>
<dbReference type="InterPro" id="IPR036116">
    <property type="entry name" value="FN3_sf"/>
</dbReference>
<dbReference type="InterPro" id="IPR003599">
    <property type="entry name" value="Ig_sub"/>
</dbReference>
<dbReference type="PROSITE" id="PS50853">
    <property type="entry name" value="FN3"/>
    <property type="match status" value="2"/>
</dbReference>
<evidence type="ECO:0000259" key="6">
    <source>
        <dbReference type="PROSITE" id="PS50853"/>
    </source>
</evidence>
<dbReference type="Gene3D" id="2.60.40.10">
    <property type="entry name" value="Immunoglobulins"/>
    <property type="match status" value="3"/>
</dbReference>
<dbReference type="InterPro" id="IPR003961">
    <property type="entry name" value="FN3_dom"/>
</dbReference>
<dbReference type="FunFam" id="2.60.40.10:FF:000028">
    <property type="entry name" value="Neuronal cell adhesion molecule"/>
    <property type="match status" value="1"/>
</dbReference>
<dbReference type="InterPro" id="IPR029021">
    <property type="entry name" value="Prot-tyrosine_phosphatase-like"/>
</dbReference>
<gene>
    <name evidence="7" type="ORF">GBAR_LOCUS15381</name>
</gene>
<dbReference type="Pfam" id="PF00041">
    <property type="entry name" value="fn3"/>
    <property type="match status" value="2"/>
</dbReference>
<dbReference type="Proteomes" id="UP001174909">
    <property type="component" value="Unassembled WGS sequence"/>
</dbReference>
<dbReference type="SMART" id="SM00060">
    <property type="entry name" value="FN3"/>
    <property type="match status" value="2"/>
</dbReference>
<dbReference type="InterPro" id="IPR007110">
    <property type="entry name" value="Ig-like_dom"/>
</dbReference>
<dbReference type="SMART" id="SM00194">
    <property type="entry name" value="PTPc"/>
    <property type="match status" value="1"/>
</dbReference>
<organism evidence="7 8">
    <name type="scientific">Geodia barretti</name>
    <name type="common">Barrett's horny sponge</name>
    <dbReference type="NCBI Taxonomy" id="519541"/>
    <lineage>
        <taxon>Eukaryota</taxon>
        <taxon>Metazoa</taxon>
        <taxon>Porifera</taxon>
        <taxon>Demospongiae</taxon>
        <taxon>Heteroscleromorpha</taxon>
        <taxon>Tetractinellida</taxon>
        <taxon>Astrophorina</taxon>
        <taxon>Geodiidae</taxon>
        <taxon>Geodia</taxon>
    </lineage>
</organism>
<keyword evidence="8" id="KW-1185">Reference proteome</keyword>
<keyword evidence="7" id="KW-0675">Receptor</keyword>
<dbReference type="SMART" id="SM00409">
    <property type="entry name" value="IG"/>
    <property type="match status" value="1"/>
</dbReference>
<dbReference type="GO" id="GO:0016020">
    <property type="term" value="C:membrane"/>
    <property type="evidence" value="ECO:0007669"/>
    <property type="project" value="UniProtKB-SubCell"/>
</dbReference>
<evidence type="ECO:0000313" key="7">
    <source>
        <dbReference type="EMBL" id="CAI8026839.1"/>
    </source>
</evidence>
<dbReference type="AlphaFoldDB" id="A0AA35SCC0"/>
<name>A0AA35SCC0_GEOBA</name>
<dbReference type="PRINTS" id="PR00014">
    <property type="entry name" value="FNTYPEIII"/>
</dbReference>
<evidence type="ECO:0000259" key="4">
    <source>
        <dbReference type="PROSITE" id="PS50055"/>
    </source>
</evidence>
<proteinExistence type="predicted"/>
<feature type="domain" description="Fibronectin type-III" evidence="6">
    <location>
        <begin position="8"/>
        <end position="97"/>
    </location>
</feature>
<comment type="caution">
    <text evidence="7">The sequence shown here is derived from an EMBL/GenBank/DDBJ whole genome shotgun (WGS) entry which is preliminary data.</text>
</comment>
<evidence type="ECO:0000313" key="8">
    <source>
        <dbReference type="Proteomes" id="UP001174909"/>
    </source>
</evidence>
<dbReference type="GO" id="GO:0004725">
    <property type="term" value="F:protein tyrosine phosphatase activity"/>
    <property type="evidence" value="ECO:0007669"/>
    <property type="project" value="InterPro"/>
</dbReference>
<feature type="domain" description="Fibronectin type-III" evidence="6">
    <location>
        <begin position="215"/>
        <end position="307"/>
    </location>
</feature>
<feature type="region of interest" description="Disordered" evidence="3">
    <location>
        <begin position="562"/>
        <end position="601"/>
    </location>
</feature>
<dbReference type="CDD" id="cd00047">
    <property type="entry name" value="PTPc"/>
    <property type="match status" value="1"/>
</dbReference>
<dbReference type="InterPro" id="IPR000242">
    <property type="entry name" value="PTP_cat"/>
</dbReference>
<dbReference type="Pfam" id="PF00102">
    <property type="entry name" value="Y_phosphatase"/>
    <property type="match status" value="1"/>
</dbReference>
<dbReference type="PANTHER" id="PTHR46957">
    <property type="entry name" value="CYTOKINE RECEPTOR"/>
    <property type="match status" value="1"/>
</dbReference>
<reference evidence="7" key="1">
    <citation type="submission" date="2023-03" db="EMBL/GenBank/DDBJ databases">
        <authorList>
            <person name="Steffen K."/>
            <person name="Cardenas P."/>
        </authorList>
    </citation>
    <scope>NUCLEOTIDE SEQUENCE</scope>
</reference>
<feature type="domain" description="Ig-like" evidence="5">
    <location>
        <begin position="96"/>
        <end position="185"/>
    </location>
</feature>
<dbReference type="Gene3D" id="3.90.190.10">
    <property type="entry name" value="Protein tyrosine phosphatase superfamily"/>
    <property type="match status" value="2"/>
</dbReference>
<evidence type="ECO:0000256" key="3">
    <source>
        <dbReference type="SAM" id="MobiDB-lite"/>
    </source>
</evidence>
<accession>A0AA35SCC0</accession>
<dbReference type="PANTHER" id="PTHR46957:SF3">
    <property type="entry name" value="CYTOKINE RECEPTOR"/>
    <property type="match status" value="1"/>
</dbReference>
<dbReference type="InterPro" id="IPR013783">
    <property type="entry name" value="Ig-like_fold"/>
</dbReference>
<keyword evidence="2" id="KW-0904">Protein phosphatase</keyword>
<feature type="compositionally biased region" description="Acidic residues" evidence="3">
    <location>
        <begin position="569"/>
        <end position="601"/>
    </location>
</feature>
<dbReference type="InterPro" id="IPR036179">
    <property type="entry name" value="Ig-like_dom_sf"/>
</dbReference>
<evidence type="ECO:0000256" key="2">
    <source>
        <dbReference type="ARBA" id="ARBA00022912"/>
    </source>
</evidence>
<dbReference type="SUPFAM" id="SSF48726">
    <property type="entry name" value="Immunoglobulin"/>
    <property type="match status" value="1"/>
</dbReference>
<dbReference type="PROSITE" id="PS50835">
    <property type="entry name" value="IG_LIKE"/>
    <property type="match status" value="1"/>
</dbReference>
<dbReference type="CDD" id="cd00063">
    <property type="entry name" value="FN3"/>
    <property type="match status" value="2"/>
</dbReference>